<gene>
    <name evidence="3" type="ORF">Homavirus10_8</name>
</gene>
<evidence type="ECO:0000313" key="3">
    <source>
        <dbReference type="EMBL" id="AYV82139.1"/>
    </source>
</evidence>
<organism evidence="3">
    <name type="scientific">Homavirus sp</name>
    <dbReference type="NCBI Taxonomy" id="2487769"/>
    <lineage>
        <taxon>Viruses</taxon>
        <taxon>Varidnaviria</taxon>
        <taxon>Bamfordvirae</taxon>
        <taxon>Nucleocytoviricota</taxon>
        <taxon>Megaviricetes</taxon>
        <taxon>Imitervirales</taxon>
        <taxon>Mimiviridae</taxon>
        <taxon>Klosneuvirinae</taxon>
    </lineage>
</organism>
<dbReference type="EMBL" id="MK072341">
    <property type="protein sequence ID" value="AYV82139.1"/>
    <property type="molecule type" value="Genomic_DNA"/>
</dbReference>
<feature type="transmembrane region" description="Helical" evidence="2">
    <location>
        <begin position="301"/>
        <end position="319"/>
    </location>
</feature>
<feature type="compositionally biased region" description="Pro residues" evidence="1">
    <location>
        <begin position="254"/>
        <end position="264"/>
    </location>
</feature>
<evidence type="ECO:0000256" key="2">
    <source>
        <dbReference type="SAM" id="Phobius"/>
    </source>
</evidence>
<name>A0A3G5A9X5_9VIRU</name>
<keyword evidence="2" id="KW-0812">Transmembrane</keyword>
<proteinExistence type="predicted"/>
<keyword evidence="2" id="KW-0472">Membrane</keyword>
<feature type="region of interest" description="Disordered" evidence="1">
    <location>
        <begin position="240"/>
        <end position="276"/>
    </location>
</feature>
<accession>A0A3G5A9X5</accession>
<protein>
    <submittedName>
        <fullName evidence="3">Uncharacterized protein</fullName>
    </submittedName>
</protein>
<evidence type="ECO:0000256" key="1">
    <source>
        <dbReference type="SAM" id="MobiDB-lite"/>
    </source>
</evidence>
<feature type="compositionally biased region" description="Low complexity" evidence="1">
    <location>
        <begin position="265"/>
        <end position="276"/>
    </location>
</feature>
<sequence length="323" mass="34380">MSDLNASCQNYYPPMINSESEPQPIIFKNIDCKGAQTSLTVSSEETTYDLRPMGFNDSLDVVAVPPNMTMWLAQNSPPNYGHTITVGPGGLHNLNDTVLGNDSATTIKVNRVQAWNDHLVDCCTNKGTQANCGQFWGGSNTGACDPIMRGYCNLSANQKSDICSCFHPIDSNGNTIPQPQCFYNTCISGGYQTKNMTDNTSCGTYCSQIYNMGGNTNTAISNQALTQYCGTQTPHTITPETGSGGGTYTGPPSTSTPPSSPPTTPSTTPSTDESLNSLSGLLSQSVTIGGTQISYSTIGGGIVYILCYCCCCIIILFLLKKFI</sequence>
<keyword evidence="2" id="KW-1133">Transmembrane helix</keyword>
<reference evidence="3" key="1">
    <citation type="submission" date="2018-10" db="EMBL/GenBank/DDBJ databases">
        <title>Hidden diversity of soil giant viruses.</title>
        <authorList>
            <person name="Schulz F."/>
            <person name="Alteio L."/>
            <person name="Goudeau D."/>
            <person name="Ryan E.M."/>
            <person name="Malmstrom R.R."/>
            <person name="Blanchard J."/>
            <person name="Woyke T."/>
        </authorList>
    </citation>
    <scope>NUCLEOTIDE SEQUENCE</scope>
    <source>
        <strain evidence="3">HOV1</strain>
    </source>
</reference>